<dbReference type="OrthoDB" id="248387at2759"/>
<dbReference type="GO" id="GO:0070012">
    <property type="term" value="F:oligopeptidase activity"/>
    <property type="evidence" value="ECO:0007669"/>
    <property type="project" value="EnsemblProtists"/>
</dbReference>
<dbReference type="GO" id="GO:0006508">
    <property type="term" value="P:proteolysis"/>
    <property type="evidence" value="ECO:0007669"/>
    <property type="project" value="UniProtKB-KW"/>
</dbReference>
<dbReference type="InterPro" id="IPR002471">
    <property type="entry name" value="Pept_S9_AS"/>
</dbReference>
<dbReference type="STRING" id="1054147.F4PJH3"/>
<dbReference type="PANTHER" id="PTHR42881">
    <property type="entry name" value="PROLYL ENDOPEPTIDASE"/>
    <property type="match status" value="1"/>
</dbReference>
<evidence type="ECO:0000256" key="1">
    <source>
        <dbReference type="ARBA" id="ARBA00001070"/>
    </source>
</evidence>
<organism evidence="10 11">
    <name type="scientific">Cavenderia fasciculata</name>
    <name type="common">Slime mold</name>
    <name type="synonym">Dictyostelium fasciculatum</name>
    <dbReference type="NCBI Taxonomy" id="261658"/>
    <lineage>
        <taxon>Eukaryota</taxon>
        <taxon>Amoebozoa</taxon>
        <taxon>Evosea</taxon>
        <taxon>Eumycetozoa</taxon>
        <taxon>Dictyostelia</taxon>
        <taxon>Acytosteliales</taxon>
        <taxon>Cavenderiaceae</taxon>
        <taxon>Cavenderia</taxon>
    </lineage>
</organism>
<evidence type="ECO:0000259" key="9">
    <source>
        <dbReference type="Pfam" id="PF02897"/>
    </source>
</evidence>
<dbReference type="RefSeq" id="XP_004362310.1">
    <property type="nucleotide sequence ID" value="XM_004362253.1"/>
</dbReference>
<evidence type="ECO:0000256" key="5">
    <source>
        <dbReference type="ARBA" id="ARBA00022825"/>
    </source>
</evidence>
<evidence type="ECO:0000256" key="7">
    <source>
        <dbReference type="SAM" id="MobiDB-lite"/>
    </source>
</evidence>
<dbReference type="PANTHER" id="PTHR42881:SF2">
    <property type="entry name" value="PROLYL ENDOPEPTIDASE"/>
    <property type="match status" value="1"/>
</dbReference>
<dbReference type="InterPro" id="IPR023302">
    <property type="entry name" value="Pept_S9A_N"/>
</dbReference>
<dbReference type="Proteomes" id="UP000007797">
    <property type="component" value="Unassembled WGS sequence"/>
</dbReference>
<evidence type="ECO:0000259" key="8">
    <source>
        <dbReference type="Pfam" id="PF00326"/>
    </source>
</evidence>
<dbReference type="InterPro" id="IPR051167">
    <property type="entry name" value="Prolyl_oligopep/macrocyclase"/>
</dbReference>
<dbReference type="InterPro" id="IPR029058">
    <property type="entry name" value="AB_hydrolase_fold"/>
</dbReference>
<gene>
    <name evidence="10" type="primary">dpoA</name>
    <name evidence="10" type="ORF">DFA_06609</name>
</gene>
<dbReference type="PRINTS" id="PR00862">
    <property type="entry name" value="PROLIGOPTASE"/>
</dbReference>
<dbReference type="EC" id="3.4.21.-" evidence="6"/>
<dbReference type="PROSITE" id="PS00708">
    <property type="entry name" value="PRO_ENDOPEP_SER"/>
    <property type="match status" value="1"/>
</dbReference>
<feature type="domain" description="Peptidase S9A N-terminal" evidence="9">
    <location>
        <begin position="5"/>
        <end position="445"/>
    </location>
</feature>
<dbReference type="SUPFAM" id="SSF50993">
    <property type="entry name" value="Peptidase/esterase 'gauge' domain"/>
    <property type="match status" value="1"/>
</dbReference>
<dbReference type="FunFam" id="3.40.50.1820:FF:000005">
    <property type="entry name" value="Prolyl endopeptidase"/>
    <property type="match status" value="1"/>
</dbReference>
<evidence type="ECO:0000256" key="2">
    <source>
        <dbReference type="ARBA" id="ARBA00005228"/>
    </source>
</evidence>
<feature type="domain" description="Peptidase S9 prolyl oligopeptidase catalytic" evidence="8">
    <location>
        <begin position="506"/>
        <end position="674"/>
    </location>
</feature>
<dbReference type="GO" id="GO:0005829">
    <property type="term" value="C:cytosol"/>
    <property type="evidence" value="ECO:0007669"/>
    <property type="project" value="EnsemblProtists"/>
</dbReference>
<dbReference type="KEGG" id="dfa:DFA_06609"/>
<evidence type="ECO:0000256" key="4">
    <source>
        <dbReference type="ARBA" id="ARBA00022801"/>
    </source>
</evidence>
<dbReference type="EMBL" id="GL883007">
    <property type="protein sequence ID" value="EGG24459.1"/>
    <property type="molecule type" value="Genomic_DNA"/>
</dbReference>
<keyword evidence="3 6" id="KW-0645">Protease</keyword>
<proteinExistence type="inferred from homology"/>
<evidence type="ECO:0000256" key="3">
    <source>
        <dbReference type="ARBA" id="ARBA00022670"/>
    </source>
</evidence>
<comment type="catalytic activity">
    <reaction evidence="1">
        <text>Hydrolysis of Pro-|-Xaa &gt;&gt; Ala-|-Xaa in oligopeptides.</text>
        <dbReference type="EC" id="3.4.21.26"/>
    </reaction>
</comment>
<dbReference type="InterPro" id="IPR002470">
    <property type="entry name" value="Peptidase_S9A"/>
</dbReference>
<feature type="compositionally biased region" description="Low complexity" evidence="7">
    <location>
        <begin position="202"/>
        <end position="211"/>
    </location>
</feature>
<dbReference type="SUPFAM" id="SSF53474">
    <property type="entry name" value="alpha/beta-Hydrolases"/>
    <property type="match status" value="1"/>
</dbReference>
<reference evidence="11" key="1">
    <citation type="journal article" date="2011" name="Genome Res.">
        <title>Phylogeny-wide analysis of social amoeba genomes highlights ancient origins for complex intercellular communication.</title>
        <authorList>
            <person name="Heidel A.J."/>
            <person name="Lawal H.M."/>
            <person name="Felder M."/>
            <person name="Schilde C."/>
            <person name="Helps N.R."/>
            <person name="Tunggal B."/>
            <person name="Rivero F."/>
            <person name="John U."/>
            <person name="Schleicher M."/>
            <person name="Eichinger L."/>
            <person name="Platzer M."/>
            <person name="Noegel A.A."/>
            <person name="Schaap P."/>
            <person name="Gloeckner G."/>
        </authorList>
    </citation>
    <scope>NUCLEOTIDE SEQUENCE [LARGE SCALE GENOMIC DNA]</scope>
    <source>
        <strain evidence="11">SH3</strain>
    </source>
</reference>
<dbReference type="GO" id="GO:0010226">
    <property type="term" value="P:response to lithium ion"/>
    <property type="evidence" value="ECO:0007669"/>
    <property type="project" value="EnsemblProtists"/>
</dbReference>
<dbReference type="GO" id="GO:0009966">
    <property type="term" value="P:regulation of signal transduction"/>
    <property type="evidence" value="ECO:0007669"/>
    <property type="project" value="EnsemblProtists"/>
</dbReference>
<protein>
    <recommendedName>
        <fullName evidence="6">Prolyl endopeptidase</fullName>
        <ecNumber evidence="6">3.4.21.-</ecNumber>
    </recommendedName>
</protein>
<evidence type="ECO:0000256" key="6">
    <source>
        <dbReference type="RuleBase" id="RU368024"/>
    </source>
</evidence>
<dbReference type="AlphaFoldDB" id="F4PJH3"/>
<evidence type="ECO:0000313" key="11">
    <source>
        <dbReference type="Proteomes" id="UP000007797"/>
    </source>
</evidence>
<dbReference type="MEROPS" id="S09.001"/>
<dbReference type="GeneID" id="14876002"/>
<dbReference type="OMA" id="DGCKNAN"/>
<dbReference type="Pfam" id="PF02897">
    <property type="entry name" value="Peptidase_S9_N"/>
    <property type="match status" value="1"/>
</dbReference>
<feature type="region of interest" description="Disordered" evidence="7">
    <location>
        <begin position="195"/>
        <end position="219"/>
    </location>
</feature>
<evidence type="ECO:0000313" key="10">
    <source>
        <dbReference type="EMBL" id="EGG24459.1"/>
    </source>
</evidence>
<dbReference type="InterPro" id="IPR001375">
    <property type="entry name" value="Peptidase_S9_cat"/>
</dbReference>
<keyword evidence="5 6" id="KW-0720">Serine protease</keyword>
<keyword evidence="11" id="KW-1185">Reference proteome</keyword>
<name>F4PJH3_CACFS</name>
<comment type="similarity">
    <text evidence="2 6">Belongs to the peptidase S9A family.</text>
</comment>
<sequence>MIKYPQTFRDETAVDSYKRSDGTTQQVADPYRWLENQDDPRTISWVKEQNQVTSNFINEKLTDQLHQEYMSRVNYEKFSWFRRRGSRLFFDKNPGLLNQSIIYFIDLDDSTQTEHVLIDPNSYAKDGTWSLSSIQISNSGKLVAYGYSQSGSDWVNFKVIRINGSEIEHLSDHLEYSKFSHPVWDQNETGFIYGRFPPPPTTTTTTTTTTTADTLDSSLGTENDVNEYQKLYYHRLGTQQSQDILIYESKEHSQYMFSVEFTTDYKYLVIYTSRDCNPEVNLSVITNWESVINDKTSTSFEEIKLVTDFNASYNLIHSVDDMFYLTTNLDAPLNRLIYFQLPKQSGQPLEIKSLVGQATDNLESVTSSSNKFYLSYLKDVQDVIKVYDIKGQYLYDIELPGPGCVSSFAANPYHTHIYFSFASFTYPSTIFYLNTIDDKVKLFKEPTVKNFNSNDYVCKQLFYNSKDGTRVPMFVVHKKDFAPKQSKPAPLMLYGYGGFEISLSPYFSLQNIFFIDKFDGVFVQANIRGGGEYGKEWHKNGSLHNKQNCFDDFISAAEYLMDQGYTTKDLITINGGSNGGLLVAATTNQRPDLFKVSIGEVGVYDMLKFHKFTVGSHWSSDYGCSEDPKDFDVLFGYSPINNVNLDAVKNKGITYPATLLLTGDHDDRVVPSHSKVPSIVLVVDTKFCWLPKKKT</sequence>
<accession>F4PJH3</accession>
<dbReference type="Pfam" id="PF00326">
    <property type="entry name" value="Peptidase_S9"/>
    <property type="match status" value="1"/>
</dbReference>
<dbReference type="GO" id="GO:0004252">
    <property type="term" value="F:serine-type endopeptidase activity"/>
    <property type="evidence" value="ECO:0007669"/>
    <property type="project" value="UniProtKB-UniRule"/>
</dbReference>
<dbReference type="GO" id="GO:0010468">
    <property type="term" value="P:regulation of gene expression"/>
    <property type="evidence" value="ECO:0007669"/>
    <property type="project" value="EnsemblProtists"/>
</dbReference>
<dbReference type="Gene3D" id="2.130.10.120">
    <property type="entry name" value="Prolyl oligopeptidase, N-terminal domain"/>
    <property type="match status" value="1"/>
</dbReference>
<keyword evidence="4 6" id="KW-0378">Hydrolase</keyword>
<dbReference type="Gene3D" id="3.40.50.1820">
    <property type="entry name" value="alpha/beta hydrolase"/>
    <property type="match status" value="1"/>
</dbReference>